<dbReference type="EMBL" id="CP035952">
    <property type="protein sequence ID" value="QBF28682.1"/>
    <property type="molecule type" value="Genomic_DNA"/>
</dbReference>
<organism evidence="2 3">
    <name type="scientific">Pseudomonas tructae</name>
    <dbReference type="NCBI Taxonomy" id="2518644"/>
    <lineage>
        <taxon>Bacteria</taxon>
        <taxon>Pseudomonadati</taxon>
        <taxon>Pseudomonadota</taxon>
        <taxon>Gammaproteobacteria</taxon>
        <taxon>Pseudomonadales</taxon>
        <taxon>Pseudomonadaceae</taxon>
        <taxon>Pseudomonas</taxon>
    </lineage>
</organism>
<dbReference type="Proteomes" id="UP000291130">
    <property type="component" value="Chromosome"/>
</dbReference>
<sequence>MHDTYTRGGLVHRRRHKPRPVGQLGDAVEEDIARAVPVFSNSTELIFILLIYKNFIFHIVNFNFSPPHNQQHFYIPWDTYLSFELNRHEQAQRRHRLSRHHP</sequence>
<name>A0A411MPB9_9PSED</name>
<gene>
    <name evidence="2" type="ORF">EXN22_24450</name>
</gene>
<proteinExistence type="predicted"/>
<evidence type="ECO:0000256" key="1">
    <source>
        <dbReference type="SAM" id="MobiDB-lite"/>
    </source>
</evidence>
<accession>A0A411MPB9</accession>
<feature type="compositionally biased region" description="Basic residues" evidence="1">
    <location>
        <begin position="10"/>
        <end position="19"/>
    </location>
</feature>
<keyword evidence="3" id="KW-1185">Reference proteome</keyword>
<dbReference type="KEGG" id="ptk:EXN22_24450"/>
<dbReference type="AlphaFoldDB" id="A0A411MPB9"/>
<protein>
    <submittedName>
        <fullName evidence="2">Uncharacterized protein</fullName>
    </submittedName>
</protein>
<feature type="region of interest" description="Disordered" evidence="1">
    <location>
        <begin position="1"/>
        <end position="21"/>
    </location>
</feature>
<evidence type="ECO:0000313" key="3">
    <source>
        <dbReference type="Proteomes" id="UP000291130"/>
    </source>
</evidence>
<evidence type="ECO:0000313" key="2">
    <source>
        <dbReference type="EMBL" id="QBF28682.1"/>
    </source>
</evidence>
<reference evidence="2 3" key="1">
    <citation type="submission" date="2019-02" db="EMBL/GenBank/DDBJ databases">
        <title>Complete genome sequence of Pseudomonas sp. SNU WT1 isolated from rainbow trout.</title>
        <authorList>
            <person name="Oh W.T."/>
            <person name="Park S.C."/>
        </authorList>
    </citation>
    <scope>NUCLEOTIDE SEQUENCE [LARGE SCALE GENOMIC DNA]</scope>
    <source>
        <strain evidence="2 3">SNU WT1</strain>
    </source>
</reference>